<dbReference type="Proteomes" id="UP000194699">
    <property type="component" value="Unassembled WGS sequence"/>
</dbReference>
<evidence type="ECO:0000313" key="4">
    <source>
        <dbReference type="Proteomes" id="UP000194699"/>
    </source>
</evidence>
<feature type="chain" id="PRO_5041532583" evidence="1">
    <location>
        <begin position="25"/>
        <end position="440"/>
    </location>
</feature>
<feature type="signal peptide" evidence="1">
    <location>
        <begin position="1"/>
        <end position="24"/>
    </location>
</feature>
<protein>
    <submittedName>
        <fullName evidence="2">Uncharacterized protein</fullName>
    </submittedName>
</protein>
<dbReference type="EMBL" id="NGEL01000100">
    <property type="protein sequence ID" value="OTM88360.1"/>
    <property type="molecule type" value="Genomic_DNA"/>
</dbReference>
<evidence type="ECO:0000313" key="2">
    <source>
        <dbReference type="EMBL" id="OTM88360.1"/>
    </source>
</evidence>
<evidence type="ECO:0000313" key="3">
    <source>
        <dbReference type="EMBL" id="PZM18048.1"/>
    </source>
</evidence>
<reference evidence="3 5" key="2">
    <citation type="submission" date="2018-06" db="EMBL/GenBank/DDBJ databases">
        <title>Carbapenemase-producing Acinetobacter spp. from environmental sources in an hospital from French Polynesia.</title>
        <authorList>
            <person name="Bonnin R.A."/>
            <person name="Levy M."/>
            <person name="Cuzon G."/>
            <person name="Dortet L."/>
            <person name="Naas T."/>
        </authorList>
    </citation>
    <scope>NUCLEOTIDE SEQUENCE [LARGE SCALE GENOMIC DNA]</scope>
    <source>
        <strain evidence="3 5">R10</strain>
    </source>
</reference>
<sequence>MRQFTSLQVAILALGSLCFSSAYAGSTLVPMSDAELSATRGQALMSMSYIAPNDSANLEKLRDSSSNVGFFKLSLDADVELNTNIRKLQLGCGGANGAGACDIDIDNLSLSGLSNTNDGRASSSAKITNPFIEFAIKNPNSTALREVTGLRVSAEAIEGLLTFGTENSQTKNGINSFSGYMVTQATGGSVSTAARPTGSGLTQANLGTVITGRARSDDGIIWANFKSTAYDLGLSSASGSLFLPSQVISGKRINTANLTGTANVSGINLSGTISADAKLDITGITIPLSGNVSGVINNLGVNVAVSEDLGYFHKVNLNGTAASLSLQAQNLQWPGAKSVSQGGWWLELSNPIDIGDVTPQSQVAITDDVVKAALDKVSAYLGKDENAVRCGFLTISCLAGSINTGTVDLTGQYVPMNLSNLVLKNQTFASNCHGADVKFC</sequence>
<dbReference type="EMBL" id="QKWF01000054">
    <property type="protein sequence ID" value="PZM18048.1"/>
    <property type="molecule type" value="Genomic_DNA"/>
</dbReference>
<dbReference type="Proteomes" id="UP000248662">
    <property type="component" value="Unassembled WGS sequence"/>
</dbReference>
<evidence type="ECO:0000256" key="1">
    <source>
        <dbReference type="SAM" id="SignalP"/>
    </source>
</evidence>
<proteinExistence type="predicted"/>
<name>A0A241ZEC0_ACIBA</name>
<reference evidence="2 4" key="1">
    <citation type="submission" date="2017-05" db="EMBL/GenBank/DDBJ databases">
        <authorList>
            <person name="Song R."/>
            <person name="Chenine A.L."/>
            <person name="Ruprecht R.M."/>
        </authorList>
    </citation>
    <scope>NUCLEOTIDE SEQUENCE [LARGE SCALE GENOMIC DNA]</scope>
    <source>
        <strain evidence="2 4">PR350</strain>
    </source>
</reference>
<dbReference type="AlphaFoldDB" id="A0A241ZEC0"/>
<organism evidence="2 4">
    <name type="scientific">Acinetobacter baumannii</name>
    <dbReference type="NCBI Taxonomy" id="470"/>
    <lineage>
        <taxon>Bacteria</taxon>
        <taxon>Pseudomonadati</taxon>
        <taxon>Pseudomonadota</taxon>
        <taxon>Gammaproteobacteria</taxon>
        <taxon>Moraxellales</taxon>
        <taxon>Moraxellaceae</taxon>
        <taxon>Acinetobacter</taxon>
        <taxon>Acinetobacter calcoaceticus/baumannii complex</taxon>
    </lineage>
</organism>
<comment type="caution">
    <text evidence="2">The sequence shown here is derived from an EMBL/GenBank/DDBJ whole genome shotgun (WGS) entry which is preliminary data.</text>
</comment>
<accession>A0A241ZEC0</accession>
<dbReference type="RefSeq" id="WP_002058929.1">
    <property type="nucleotide sequence ID" value="NZ_CACSGJ010000003.1"/>
</dbReference>
<gene>
    <name evidence="2" type="ORF">B9X95_08990</name>
    <name evidence="3" type="ORF">DOL94_06140</name>
</gene>
<keyword evidence="1" id="KW-0732">Signal</keyword>
<evidence type="ECO:0000313" key="5">
    <source>
        <dbReference type="Proteomes" id="UP000248662"/>
    </source>
</evidence>